<name>A0ABY6LRQ2_9ARAC</name>
<reference evidence="1 2" key="1">
    <citation type="submission" date="2022-01" db="EMBL/GenBank/DDBJ databases">
        <title>A chromosomal length assembly of Cordylochernes scorpioides.</title>
        <authorList>
            <person name="Zeh D."/>
            <person name="Zeh J."/>
        </authorList>
    </citation>
    <scope>NUCLEOTIDE SEQUENCE [LARGE SCALE GENOMIC DNA]</scope>
    <source>
        <strain evidence="1">IN4F17</strain>
        <tissue evidence="1">Whole Body</tissue>
    </source>
</reference>
<accession>A0ABY6LRQ2</accession>
<dbReference type="EMBL" id="CP092883">
    <property type="protein sequence ID" value="UYV82415.1"/>
    <property type="molecule type" value="Genomic_DNA"/>
</dbReference>
<dbReference type="PANTHER" id="PTHR47326:SF1">
    <property type="entry name" value="HTH PSQ-TYPE DOMAIN-CONTAINING PROTEIN"/>
    <property type="match status" value="1"/>
</dbReference>
<dbReference type="Gene3D" id="3.30.420.10">
    <property type="entry name" value="Ribonuclease H-like superfamily/Ribonuclease H"/>
    <property type="match status" value="1"/>
</dbReference>
<dbReference type="Proteomes" id="UP001235939">
    <property type="component" value="Chromosome 21"/>
</dbReference>
<proteinExistence type="predicted"/>
<dbReference type="InterPro" id="IPR036397">
    <property type="entry name" value="RNaseH_sf"/>
</dbReference>
<organism evidence="1 2">
    <name type="scientific">Cordylochernes scorpioides</name>
    <dbReference type="NCBI Taxonomy" id="51811"/>
    <lineage>
        <taxon>Eukaryota</taxon>
        <taxon>Metazoa</taxon>
        <taxon>Ecdysozoa</taxon>
        <taxon>Arthropoda</taxon>
        <taxon>Chelicerata</taxon>
        <taxon>Arachnida</taxon>
        <taxon>Pseudoscorpiones</taxon>
        <taxon>Cheliferoidea</taxon>
        <taxon>Chernetidae</taxon>
        <taxon>Cordylochernes</taxon>
    </lineage>
</organism>
<keyword evidence="2" id="KW-1185">Reference proteome</keyword>
<protein>
    <submittedName>
        <fullName evidence="1">CNOT6L</fullName>
    </submittedName>
</protein>
<evidence type="ECO:0000313" key="2">
    <source>
        <dbReference type="Proteomes" id="UP001235939"/>
    </source>
</evidence>
<sequence length="205" mass="23865">MTFMEDGGLPHISCGVKQLLKDTFSENRVISRHFIHQWPTRSPDLTPCDFGLWGYIKSCVYRCWPITLVMLKASIRRHISSISTNMLFNAVQAVIHRLQAVFENEGRKFSKDCDLIQERRRLPRGLKNFKVAILNLIMNHMENRPQKFEDAELQALLDEDSTQMQEKVAKQLQVSQGAVSLRLNSLEMTQKLSRWVPHELSERQQ</sequence>
<dbReference type="PANTHER" id="PTHR47326">
    <property type="entry name" value="TRANSPOSABLE ELEMENT TC3 TRANSPOSASE-LIKE PROTEIN"/>
    <property type="match status" value="1"/>
</dbReference>
<gene>
    <name evidence="1" type="ORF">LAZ67_21002000</name>
</gene>
<dbReference type="Gene3D" id="1.10.10.10">
    <property type="entry name" value="Winged helix-like DNA-binding domain superfamily/Winged helix DNA-binding domain"/>
    <property type="match status" value="1"/>
</dbReference>
<evidence type="ECO:0000313" key="1">
    <source>
        <dbReference type="EMBL" id="UYV82415.1"/>
    </source>
</evidence>
<dbReference type="InterPro" id="IPR036388">
    <property type="entry name" value="WH-like_DNA-bd_sf"/>
</dbReference>